<evidence type="ECO:0000256" key="2">
    <source>
        <dbReference type="PROSITE-ProRule" id="PRU00335"/>
    </source>
</evidence>
<dbReference type="PANTHER" id="PTHR30055:SF178">
    <property type="entry name" value="POSSIBLE TRANSCRIPTIONAL REGULATORY PROTEIN"/>
    <property type="match status" value="1"/>
</dbReference>
<dbReference type="EMBL" id="BAAAHQ010000006">
    <property type="protein sequence ID" value="GAA0918009.1"/>
    <property type="molecule type" value="Genomic_DNA"/>
</dbReference>
<reference evidence="4 5" key="1">
    <citation type="journal article" date="2019" name="Int. J. Syst. Evol. Microbiol.">
        <title>The Global Catalogue of Microorganisms (GCM) 10K type strain sequencing project: providing services to taxonomists for standard genome sequencing and annotation.</title>
        <authorList>
            <consortium name="The Broad Institute Genomics Platform"/>
            <consortium name="The Broad Institute Genome Sequencing Center for Infectious Disease"/>
            <person name="Wu L."/>
            <person name="Ma J."/>
        </authorList>
    </citation>
    <scope>NUCLEOTIDE SEQUENCE [LARGE SCALE GENOMIC DNA]</scope>
    <source>
        <strain evidence="4 5">JCM 11136</strain>
    </source>
</reference>
<dbReference type="InterPro" id="IPR001647">
    <property type="entry name" value="HTH_TetR"/>
</dbReference>
<sequence length="220" mass="23737">MTPPAFHRARRPEHKQQRREAILAAARTLAVRSGVRAVTLGDVARTVGLAKSNVVRYFGTREAIYLELAGEEWQGWTHAAAARIGGGTDVATALAETLEARPLLCDLLGHITTTLEHNASVAAARTFKQAMHASYDELGERIVAARPELTPQEAAELILVASVMGHTLYAIGRPPATMLALYAMEPELAAASCFPFVPTLRRLLDALADGLPRRRATGPE</sequence>
<evidence type="ECO:0000256" key="1">
    <source>
        <dbReference type="ARBA" id="ARBA00023125"/>
    </source>
</evidence>
<dbReference type="PANTHER" id="PTHR30055">
    <property type="entry name" value="HTH-TYPE TRANSCRIPTIONAL REGULATOR RUTR"/>
    <property type="match status" value="1"/>
</dbReference>
<feature type="DNA-binding region" description="H-T-H motif" evidence="2">
    <location>
        <begin position="39"/>
        <end position="58"/>
    </location>
</feature>
<protein>
    <submittedName>
        <fullName evidence="4">TetR family transcriptional regulator</fullName>
    </submittedName>
</protein>
<proteinExistence type="predicted"/>
<dbReference type="InterPro" id="IPR050109">
    <property type="entry name" value="HTH-type_TetR-like_transc_reg"/>
</dbReference>
<evidence type="ECO:0000313" key="5">
    <source>
        <dbReference type="Proteomes" id="UP001501578"/>
    </source>
</evidence>
<dbReference type="PROSITE" id="PS50977">
    <property type="entry name" value="HTH_TETR_2"/>
    <property type="match status" value="1"/>
</dbReference>
<dbReference type="SUPFAM" id="SSF46689">
    <property type="entry name" value="Homeodomain-like"/>
    <property type="match status" value="1"/>
</dbReference>
<dbReference type="Proteomes" id="UP001501578">
    <property type="component" value="Unassembled WGS sequence"/>
</dbReference>
<evidence type="ECO:0000259" key="3">
    <source>
        <dbReference type="PROSITE" id="PS50977"/>
    </source>
</evidence>
<comment type="caution">
    <text evidence="4">The sequence shown here is derived from an EMBL/GenBank/DDBJ whole genome shotgun (WGS) entry which is preliminary data.</text>
</comment>
<keyword evidence="5" id="KW-1185">Reference proteome</keyword>
<evidence type="ECO:0000313" key="4">
    <source>
        <dbReference type="EMBL" id="GAA0918009.1"/>
    </source>
</evidence>
<dbReference type="Pfam" id="PF00440">
    <property type="entry name" value="TetR_N"/>
    <property type="match status" value="1"/>
</dbReference>
<gene>
    <name evidence="4" type="ORF">GCM10009560_14510</name>
</gene>
<dbReference type="InterPro" id="IPR009057">
    <property type="entry name" value="Homeodomain-like_sf"/>
</dbReference>
<dbReference type="RefSeq" id="WP_343948933.1">
    <property type="nucleotide sequence ID" value="NZ_BAAAHQ010000006.1"/>
</dbReference>
<dbReference type="Gene3D" id="1.10.357.10">
    <property type="entry name" value="Tetracycline Repressor, domain 2"/>
    <property type="match status" value="1"/>
</dbReference>
<name>A0ABN1NWW7_9ACTN</name>
<dbReference type="InterPro" id="IPR041483">
    <property type="entry name" value="TetR_C_34"/>
</dbReference>
<organism evidence="4 5">
    <name type="scientific">Nonomuraea longicatena</name>
    <dbReference type="NCBI Taxonomy" id="83682"/>
    <lineage>
        <taxon>Bacteria</taxon>
        <taxon>Bacillati</taxon>
        <taxon>Actinomycetota</taxon>
        <taxon>Actinomycetes</taxon>
        <taxon>Streptosporangiales</taxon>
        <taxon>Streptosporangiaceae</taxon>
        <taxon>Nonomuraea</taxon>
    </lineage>
</organism>
<dbReference type="Pfam" id="PF17929">
    <property type="entry name" value="TetR_C_34"/>
    <property type="match status" value="1"/>
</dbReference>
<feature type="domain" description="HTH tetR-type" evidence="3">
    <location>
        <begin position="16"/>
        <end position="76"/>
    </location>
</feature>
<keyword evidence="1 2" id="KW-0238">DNA-binding</keyword>
<accession>A0ABN1NWW7</accession>